<dbReference type="GO" id="GO:0006450">
    <property type="term" value="P:regulation of translational fidelity"/>
    <property type="evidence" value="ECO:0007669"/>
    <property type="project" value="TreeGrafter"/>
</dbReference>
<keyword evidence="6" id="KW-0819">tRNA processing</keyword>
<evidence type="ECO:0000256" key="1">
    <source>
        <dbReference type="ARBA" id="ARBA00004496"/>
    </source>
</evidence>
<dbReference type="FunFam" id="3.30.65.10:FF:000004">
    <property type="entry name" value="Predicted DNA topoisomerase"/>
    <property type="match status" value="1"/>
</dbReference>
<dbReference type="Gene3D" id="3.90.870.10">
    <property type="entry name" value="DHBP synthase"/>
    <property type="match status" value="1"/>
</dbReference>
<sequence length="271" mass="30868">MDILSKFWRGRFALQWRKSGITPGTLWYVYGCSNYPECEHTELIDKPDETAITCPQCRTGHLVQRRSRYGKTFHSCDRYPECQFAINFKPIAGECPECHYPLLIEKKTAQGVKHFVPVNNVESRFRRNNNVNNNLQGDAIAAAIDVLNEERVIAYPTEAVFGVGCDPDSETAVMRLLELKQRPVDKGLILIAANYEQLKPYIDDTMLTDAQRETIFSRWPGPVTFVFPAPATTPRWLTGRFDSLAVRVTDHPLVVALCQAYGNRWFLPVPT</sequence>
<dbReference type="GO" id="GO:0000049">
    <property type="term" value="F:tRNA binding"/>
    <property type="evidence" value="ECO:0007669"/>
    <property type="project" value="TreeGrafter"/>
</dbReference>
<dbReference type="GO" id="GO:0005737">
    <property type="term" value="C:cytoplasm"/>
    <property type="evidence" value="ECO:0007669"/>
    <property type="project" value="UniProtKB-SubCell"/>
</dbReference>
<evidence type="ECO:0000259" key="11">
    <source>
        <dbReference type="PROSITE" id="PS51163"/>
    </source>
</evidence>
<dbReference type="EC" id="2.7.7.87" evidence="3"/>
<dbReference type="EMBL" id="UGFC01000006">
    <property type="protein sequence ID" value="STM17778.1"/>
    <property type="molecule type" value="Genomic_DNA"/>
</dbReference>
<evidence type="ECO:0000256" key="10">
    <source>
        <dbReference type="ARBA" id="ARBA00048366"/>
    </source>
</evidence>
<proteinExistence type="inferred from homology"/>
<dbReference type="AlphaFoldDB" id="A0A377DBJ8"/>
<dbReference type="PANTHER" id="PTHR17490:SF18">
    <property type="entry name" value="THREONYLCARBAMOYL-AMP SYNTHASE"/>
    <property type="match status" value="1"/>
</dbReference>
<reference evidence="12 13" key="1">
    <citation type="submission" date="2018-06" db="EMBL/GenBank/DDBJ databases">
        <authorList>
            <consortium name="Pathogen Informatics"/>
            <person name="Doyle S."/>
        </authorList>
    </citation>
    <scope>NUCLEOTIDE SEQUENCE [LARGE SCALE GENOMIC DNA]</scope>
    <source>
        <strain evidence="12 13">NCTC7922</strain>
    </source>
</reference>
<dbReference type="InterPro" id="IPR006070">
    <property type="entry name" value="Sua5-like_dom"/>
</dbReference>
<keyword evidence="8" id="KW-0547">Nucleotide-binding</keyword>
<feature type="domain" description="YrdC-like" evidence="11">
    <location>
        <begin position="137"/>
        <end position="271"/>
    </location>
</feature>
<gene>
    <name evidence="12" type="primary">rimN</name>
    <name evidence="12" type="ORF">NCTC7922_04020</name>
</gene>
<dbReference type="InterPro" id="IPR050156">
    <property type="entry name" value="TC-AMP_synthase_SUA5"/>
</dbReference>
<dbReference type="GO" id="GO:0061710">
    <property type="term" value="F:L-threonylcarbamoyladenylate synthase"/>
    <property type="evidence" value="ECO:0007669"/>
    <property type="project" value="UniProtKB-EC"/>
</dbReference>
<evidence type="ECO:0000256" key="9">
    <source>
        <dbReference type="ARBA" id="ARBA00022840"/>
    </source>
</evidence>
<organism evidence="12 13">
    <name type="scientific">Escherichia coli</name>
    <dbReference type="NCBI Taxonomy" id="562"/>
    <lineage>
        <taxon>Bacteria</taxon>
        <taxon>Pseudomonadati</taxon>
        <taxon>Pseudomonadota</taxon>
        <taxon>Gammaproteobacteria</taxon>
        <taxon>Enterobacterales</taxon>
        <taxon>Enterobacteriaceae</taxon>
        <taxon>Escherichia</taxon>
    </lineage>
</organism>
<keyword evidence="7" id="KW-0548">Nucleotidyltransferase</keyword>
<comment type="subcellular location">
    <subcellularLocation>
        <location evidence="1">Cytoplasm</location>
    </subcellularLocation>
</comment>
<dbReference type="GO" id="GO:0005524">
    <property type="term" value="F:ATP binding"/>
    <property type="evidence" value="ECO:0007669"/>
    <property type="project" value="UniProtKB-KW"/>
</dbReference>
<dbReference type="InterPro" id="IPR017945">
    <property type="entry name" value="DHBP_synth_RibB-like_a/b_dom"/>
</dbReference>
<evidence type="ECO:0000256" key="5">
    <source>
        <dbReference type="ARBA" id="ARBA00022679"/>
    </source>
</evidence>
<evidence type="ECO:0000256" key="8">
    <source>
        <dbReference type="ARBA" id="ARBA00022741"/>
    </source>
</evidence>
<comment type="similarity">
    <text evidence="2">Belongs to the SUA5 family.</text>
</comment>
<dbReference type="PANTHER" id="PTHR17490">
    <property type="entry name" value="SUA5"/>
    <property type="match status" value="1"/>
</dbReference>
<dbReference type="SUPFAM" id="SSF55821">
    <property type="entry name" value="YrdC/RibB"/>
    <property type="match status" value="1"/>
</dbReference>
<evidence type="ECO:0000256" key="3">
    <source>
        <dbReference type="ARBA" id="ARBA00012584"/>
    </source>
</evidence>
<dbReference type="GO" id="GO:0003677">
    <property type="term" value="F:DNA binding"/>
    <property type="evidence" value="ECO:0007669"/>
    <property type="project" value="InterPro"/>
</dbReference>
<evidence type="ECO:0000256" key="7">
    <source>
        <dbReference type="ARBA" id="ARBA00022695"/>
    </source>
</evidence>
<keyword evidence="4" id="KW-0963">Cytoplasm</keyword>
<dbReference type="GO" id="GO:0008033">
    <property type="term" value="P:tRNA processing"/>
    <property type="evidence" value="ECO:0007669"/>
    <property type="project" value="UniProtKB-KW"/>
</dbReference>
<dbReference type="PROSITE" id="PS51163">
    <property type="entry name" value="YRDC"/>
    <property type="match status" value="1"/>
</dbReference>
<dbReference type="Pfam" id="PF01396">
    <property type="entry name" value="Zn_ribbon_Top1"/>
    <property type="match status" value="3"/>
</dbReference>
<keyword evidence="5" id="KW-0808">Transferase</keyword>
<evidence type="ECO:0000256" key="2">
    <source>
        <dbReference type="ARBA" id="ARBA00007663"/>
    </source>
</evidence>
<dbReference type="Proteomes" id="UP000254174">
    <property type="component" value="Unassembled WGS sequence"/>
</dbReference>
<accession>A0A377DBJ8</accession>
<evidence type="ECO:0000256" key="6">
    <source>
        <dbReference type="ARBA" id="ARBA00022694"/>
    </source>
</evidence>
<dbReference type="GO" id="GO:0003725">
    <property type="term" value="F:double-stranded RNA binding"/>
    <property type="evidence" value="ECO:0007669"/>
    <property type="project" value="InterPro"/>
</dbReference>
<dbReference type="GO" id="GO:0005694">
    <property type="term" value="C:chromosome"/>
    <property type="evidence" value="ECO:0007669"/>
    <property type="project" value="InterPro"/>
</dbReference>
<comment type="catalytic activity">
    <reaction evidence="10">
        <text>L-threonine + hydrogencarbonate + ATP = L-threonylcarbamoyladenylate + diphosphate + H2O</text>
        <dbReference type="Rhea" id="RHEA:36407"/>
        <dbReference type="ChEBI" id="CHEBI:15377"/>
        <dbReference type="ChEBI" id="CHEBI:17544"/>
        <dbReference type="ChEBI" id="CHEBI:30616"/>
        <dbReference type="ChEBI" id="CHEBI:33019"/>
        <dbReference type="ChEBI" id="CHEBI:57926"/>
        <dbReference type="ChEBI" id="CHEBI:73682"/>
        <dbReference type="EC" id="2.7.7.87"/>
    </reaction>
</comment>
<dbReference type="Gene3D" id="3.30.65.10">
    <property type="entry name" value="Bacterial Topoisomerase I, domain 1"/>
    <property type="match status" value="1"/>
</dbReference>
<name>A0A377DBJ8_ECOLX</name>
<protein>
    <recommendedName>
        <fullName evidence="3">L-threonylcarbamoyladenylate synthase</fullName>
        <ecNumber evidence="3">2.7.7.87</ecNumber>
    </recommendedName>
</protein>
<dbReference type="InterPro" id="IPR013498">
    <property type="entry name" value="Topo_IA_Znf"/>
</dbReference>
<evidence type="ECO:0000313" key="13">
    <source>
        <dbReference type="Proteomes" id="UP000254174"/>
    </source>
</evidence>
<evidence type="ECO:0000256" key="4">
    <source>
        <dbReference type="ARBA" id="ARBA00022490"/>
    </source>
</evidence>
<evidence type="ECO:0000313" key="12">
    <source>
        <dbReference type="EMBL" id="STM17778.1"/>
    </source>
</evidence>
<keyword evidence="9" id="KW-0067">ATP-binding</keyword>
<dbReference type="Pfam" id="PF01300">
    <property type="entry name" value="Sua5_yciO_yrdC"/>
    <property type="match status" value="1"/>
</dbReference>
<dbReference type="GO" id="GO:0003916">
    <property type="term" value="F:DNA topoisomerase activity"/>
    <property type="evidence" value="ECO:0007669"/>
    <property type="project" value="InterPro"/>
</dbReference>
<dbReference type="GO" id="GO:0006265">
    <property type="term" value="P:DNA topological change"/>
    <property type="evidence" value="ECO:0007669"/>
    <property type="project" value="InterPro"/>
</dbReference>
<dbReference type="FunFam" id="3.90.870.10:FF:000004">
    <property type="entry name" value="Threonylcarbamoyl-AMP synthase"/>
    <property type="match status" value="1"/>
</dbReference>